<dbReference type="EMBL" id="JAKLTQ010000004">
    <property type="protein sequence ID" value="MCG2621983.1"/>
    <property type="molecule type" value="Genomic_DNA"/>
</dbReference>
<proteinExistence type="predicted"/>
<keyword evidence="4" id="KW-1185">Reference proteome</keyword>
<keyword evidence="1" id="KW-0378">Hydrolase</keyword>
<sequence length="138" mass="14107">MNVTTTIDEPARSMLAADQSLERLGVTVEGASGGRAVAVLDVAPEMANGHGIAHGGFVFSVADTAFAMAANTLGASIATADASISYLSPAHVGERLIAEAKVAFNEARRVIVDVIVRAGDRTVAVYRGTGRALRTPAG</sequence>
<gene>
    <name evidence="3" type="ORF">LVY72_08640</name>
</gene>
<evidence type="ECO:0000259" key="2">
    <source>
        <dbReference type="Pfam" id="PF03061"/>
    </source>
</evidence>
<accession>A0ABS9L5P6</accession>
<name>A0ABS9L5P6_9MICC</name>
<dbReference type="NCBIfam" id="TIGR00369">
    <property type="entry name" value="unchar_dom_1"/>
    <property type="match status" value="1"/>
</dbReference>
<dbReference type="InterPro" id="IPR006683">
    <property type="entry name" value="Thioestr_dom"/>
</dbReference>
<dbReference type="Pfam" id="PF03061">
    <property type="entry name" value="4HBT"/>
    <property type="match status" value="1"/>
</dbReference>
<dbReference type="InterPro" id="IPR052723">
    <property type="entry name" value="Acyl-CoA_thioesterase_PaaI"/>
</dbReference>
<dbReference type="Gene3D" id="3.10.129.10">
    <property type="entry name" value="Hotdog Thioesterase"/>
    <property type="match status" value="1"/>
</dbReference>
<comment type="caution">
    <text evidence="3">The sequence shown here is derived from an EMBL/GenBank/DDBJ whole genome shotgun (WGS) entry which is preliminary data.</text>
</comment>
<feature type="domain" description="Thioesterase" evidence="2">
    <location>
        <begin position="50"/>
        <end position="123"/>
    </location>
</feature>
<evidence type="ECO:0000313" key="3">
    <source>
        <dbReference type="EMBL" id="MCG2621983.1"/>
    </source>
</evidence>
<dbReference type="Proteomes" id="UP001165368">
    <property type="component" value="Unassembled WGS sequence"/>
</dbReference>
<dbReference type="CDD" id="cd03443">
    <property type="entry name" value="PaaI_thioesterase"/>
    <property type="match status" value="1"/>
</dbReference>
<reference evidence="3" key="1">
    <citation type="submission" date="2022-01" db="EMBL/GenBank/DDBJ databases">
        <authorList>
            <person name="Jo J.-H."/>
            <person name="Im W.-T."/>
        </authorList>
    </citation>
    <scope>NUCLEOTIDE SEQUENCE</scope>
    <source>
        <strain evidence="3">I2-34</strain>
    </source>
</reference>
<dbReference type="InterPro" id="IPR029069">
    <property type="entry name" value="HotDog_dom_sf"/>
</dbReference>
<dbReference type="SUPFAM" id="SSF54637">
    <property type="entry name" value="Thioesterase/thiol ester dehydrase-isomerase"/>
    <property type="match status" value="1"/>
</dbReference>
<protein>
    <submittedName>
        <fullName evidence="3">Hotdog fold thioesterase</fullName>
    </submittedName>
</protein>
<evidence type="ECO:0000256" key="1">
    <source>
        <dbReference type="ARBA" id="ARBA00022801"/>
    </source>
</evidence>
<dbReference type="PANTHER" id="PTHR42856:SF1">
    <property type="entry name" value="ACYL-COENZYME A THIOESTERASE PAAI"/>
    <property type="match status" value="1"/>
</dbReference>
<dbReference type="RefSeq" id="WP_237819743.1">
    <property type="nucleotide sequence ID" value="NZ_JAKLTQ010000004.1"/>
</dbReference>
<dbReference type="InterPro" id="IPR003736">
    <property type="entry name" value="PAAI_dom"/>
</dbReference>
<organism evidence="3 4">
    <name type="scientific">Arthrobacter hankyongi</name>
    <dbReference type="NCBI Taxonomy" id="2904801"/>
    <lineage>
        <taxon>Bacteria</taxon>
        <taxon>Bacillati</taxon>
        <taxon>Actinomycetota</taxon>
        <taxon>Actinomycetes</taxon>
        <taxon>Micrococcales</taxon>
        <taxon>Micrococcaceae</taxon>
        <taxon>Arthrobacter</taxon>
    </lineage>
</organism>
<evidence type="ECO:0000313" key="4">
    <source>
        <dbReference type="Proteomes" id="UP001165368"/>
    </source>
</evidence>
<dbReference type="PANTHER" id="PTHR42856">
    <property type="entry name" value="ACYL-COENZYME A THIOESTERASE PAAI"/>
    <property type="match status" value="1"/>
</dbReference>